<gene>
    <name evidence="1" type="ORF">LPJ64_000869</name>
</gene>
<evidence type="ECO:0000313" key="1">
    <source>
        <dbReference type="EMBL" id="KAJ1647769.1"/>
    </source>
</evidence>
<name>A0A9W7XMB0_9FUNG</name>
<organism evidence="1 2">
    <name type="scientific">Coemansia asiatica</name>
    <dbReference type="NCBI Taxonomy" id="1052880"/>
    <lineage>
        <taxon>Eukaryota</taxon>
        <taxon>Fungi</taxon>
        <taxon>Fungi incertae sedis</taxon>
        <taxon>Zoopagomycota</taxon>
        <taxon>Kickxellomycotina</taxon>
        <taxon>Kickxellomycetes</taxon>
        <taxon>Kickxellales</taxon>
        <taxon>Kickxellaceae</taxon>
        <taxon>Coemansia</taxon>
    </lineage>
</organism>
<dbReference type="EMBL" id="JANBOH010000020">
    <property type="protein sequence ID" value="KAJ1647769.1"/>
    <property type="molecule type" value="Genomic_DNA"/>
</dbReference>
<evidence type="ECO:0000313" key="2">
    <source>
        <dbReference type="Proteomes" id="UP001145021"/>
    </source>
</evidence>
<dbReference type="Proteomes" id="UP001145021">
    <property type="component" value="Unassembled WGS sequence"/>
</dbReference>
<sequence>MLPYSDSIYSFDTRASVDSTSSRVCLLSAISPVSVVSTHTDRNPAELDNIVAFQQRTQMHSLVNQRVQLTSAQRHNMQMAELASAVGRMSALRFRDQEFANVPVCARLRRATDIEGYFRRLDRMDVDKLNRQQRYSPPPAMPAAIAQV</sequence>
<keyword evidence="2" id="KW-1185">Reference proteome</keyword>
<comment type="caution">
    <text evidence="1">The sequence shown here is derived from an EMBL/GenBank/DDBJ whole genome shotgun (WGS) entry which is preliminary data.</text>
</comment>
<accession>A0A9W7XMB0</accession>
<protein>
    <submittedName>
        <fullName evidence="1">Uncharacterized protein</fullName>
    </submittedName>
</protein>
<reference evidence="1" key="1">
    <citation type="submission" date="2022-07" db="EMBL/GenBank/DDBJ databases">
        <title>Phylogenomic reconstructions and comparative analyses of Kickxellomycotina fungi.</title>
        <authorList>
            <person name="Reynolds N.K."/>
            <person name="Stajich J.E."/>
            <person name="Barry K."/>
            <person name="Grigoriev I.V."/>
            <person name="Crous P."/>
            <person name="Smith M.E."/>
        </authorList>
    </citation>
    <scope>NUCLEOTIDE SEQUENCE</scope>
    <source>
        <strain evidence="1">NBRC 105413</strain>
    </source>
</reference>
<proteinExistence type="predicted"/>
<dbReference type="AlphaFoldDB" id="A0A9W7XMB0"/>